<comment type="caution">
    <text evidence="5">The sequence shown here is derived from an EMBL/GenBank/DDBJ whole genome shotgun (WGS) entry which is preliminary data.</text>
</comment>
<protein>
    <submittedName>
        <fullName evidence="5">Substrate-binding domain-containing protein</fullName>
    </submittedName>
</protein>
<dbReference type="Proteomes" id="UP001597145">
    <property type="component" value="Unassembled WGS sequence"/>
</dbReference>
<evidence type="ECO:0000313" key="6">
    <source>
        <dbReference type="Proteomes" id="UP001597145"/>
    </source>
</evidence>
<accession>A0ABW4FE87</accession>
<dbReference type="PANTHER" id="PTHR30036:SF7">
    <property type="entry name" value="ABC TRANSPORTER PERIPLASMIC-BINDING PROTEIN YPHF"/>
    <property type="match status" value="1"/>
</dbReference>
<dbReference type="Pfam" id="PF13407">
    <property type="entry name" value="Peripla_BP_4"/>
    <property type="match status" value="1"/>
</dbReference>
<name>A0ABW4FE87_9PSEU</name>
<reference evidence="6" key="1">
    <citation type="journal article" date="2019" name="Int. J. Syst. Evol. Microbiol.">
        <title>The Global Catalogue of Microorganisms (GCM) 10K type strain sequencing project: providing services to taxonomists for standard genome sequencing and annotation.</title>
        <authorList>
            <consortium name="The Broad Institute Genomics Platform"/>
            <consortium name="The Broad Institute Genome Sequencing Center for Infectious Disease"/>
            <person name="Wu L."/>
            <person name="Ma J."/>
        </authorList>
    </citation>
    <scope>NUCLEOTIDE SEQUENCE [LARGE SCALE GENOMIC DNA]</scope>
    <source>
        <strain evidence="6">JCM 12165</strain>
    </source>
</reference>
<evidence type="ECO:0000256" key="2">
    <source>
        <dbReference type="ARBA" id="ARBA00007639"/>
    </source>
</evidence>
<dbReference type="InterPro" id="IPR028082">
    <property type="entry name" value="Peripla_BP_I"/>
</dbReference>
<dbReference type="PANTHER" id="PTHR30036">
    <property type="entry name" value="D-XYLOSE-BINDING PERIPLASMIC PROTEIN"/>
    <property type="match status" value="1"/>
</dbReference>
<comment type="subcellular location">
    <subcellularLocation>
        <location evidence="1">Cell envelope</location>
    </subcellularLocation>
</comment>
<feature type="domain" description="Periplasmic binding protein" evidence="4">
    <location>
        <begin position="52"/>
        <end position="297"/>
    </location>
</feature>
<proteinExistence type="inferred from homology"/>
<evidence type="ECO:0000256" key="1">
    <source>
        <dbReference type="ARBA" id="ARBA00004196"/>
    </source>
</evidence>
<gene>
    <name evidence="5" type="ORF">ACFSCY_06095</name>
</gene>
<dbReference type="SUPFAM" id="SSF53822">
    <property type="entry name" value="Periplasmic binding protein-like I"/>
    <property type="match status" value="1"/>
</dbReference>
<dbReference type="RefSeq" id="WP_343974747.1">
    <property type="nucleotide sequence ID" value="NZ_BAAAJG010000008.1"/>
</dbReference>
<dbReference type="InterPro" id="IPR050555">
    <property type="entry name" value="Bact_Solute-Bind_Prot2"/>
</dbReference>
<dbReference type="PROSITE" id="PS51257">
    <property type="entry name" value="PROKAR_LIPOPROTEIN"/>
    <property type="match status" value="1"/>
</dbReference>
<keyword evidence="3" id="KW-0732">Signal</keyword>
<feature type="signal peptide" evidence="3">
    <location>
        <begin position="1"/>
        <end position="22"/>
    </location>
</feature>
<keyword evidence="6" id="KW-1185">Reference proteome</keyword>
<organism evidence="5 6">
    <name type="scientific">Pseudonocardia aurantiaca</name>
    <dbReference type="NCBI Taxonomy" id="75290"/>
    <lineage>
        <taxon>Bacteria</taxon>
        <taxon>Bacillati</taxon>
        <taxon>Actinomycetota</taxon>
        <taxon>Actinomycetes</taxon>
        <taxon>Pseudonocardiales</taxon>
        <taxon>Pseudonocardiaceae</taxon>
        <taxon>Pseudonocardia</taxon>
    </lineage>
</organism>
<sequence>MRSIRKSVRGVAAVAAAAAVLAACSSGGGAQQQQGGGGGGTGGSVSTQRYTIAMITHEQPGDTFWDRIRAGAEDAAAAHNVELKYSNGAQAPEQATLVQNAIDSQVDGIAVTLAYVDQVGPAAKAAADRGIPVVAFNSGLDQFQKYGAKMYFGSDETVAGQAAGQRIAQDGGKKAICVVQEQGHVALEARCNGVRQSFPATENLYVQGTDLPSVRSTIGAKLQQDPSITHVVTLGAPFALTALESVSDAGSTAKVATFDLNVDAAKAIQEGKIMFSVDQQPYVQGYLAVASLWLNLSNGNDVGGGRPVLTGPSFVDSTNVQRIVTYAQNNKR</sequence>
<comment type="similarity">
    <text evidence="2">Belongs to the bacterial solute-binding protein 2 family.</text>
</comment>
<dbReference type="EMBL" id="JBHUCP010000004">
    <property type="protein sequence ID" value="MFD1529005.1"/>
    <property type="molecule type" value="Genomic_DNA"/>
</dbReference>
<evidence type="ECO:0000313" key="5">
    <source>
        <dbReference type="EMBL" id="MFD1529005.1"/>
    </source>
</evidence>
<dbReference type="Gene3D" id="3.40.50.2300">
    <property type="match status" value="2"/>
</dbReference>
<dbReference type="InterPro" id="IPR025997">
    <property type="entry name" value="SBP_2_dom"/>
</dbReference>
<evidence type="ECO:0000256" key="3">
    <source>
        <dbReference type="SAM" id="SignalP"/>
    </source>
</evidence>
<feature type="chain" id="PRO_5045104130" evidence="3">
    <location>
        <begin position="23"/>
        <end position="332"/>
    </location>
</feature>
<evidence type="ECO:0000259" key="4">
    <source>
        <dbReference type="Pfam" id="PF13407"/>
    </source>
</evidence>